<proteinExistence type="predicted"/>
<gene>
    <name evidence="1" type="ORF">ENUP19_0119G0014</name>
</gene>
<reference evidence="1 2" key="1">
    <citation type="journal article" date="2019" name="PLoS Negl. Trop. Dis.">
        <title>Whole genome sequencing of Entamoeba nuttalli reveals mammalian host-related molecular signatures and a novel octapeptide-repeat surface protein.</title>
        <authorList>
            <person name="Tanaka M."/>
            <person name="Makiuchi T."/>
            <person name="Komiyama T."/>
            <person name="Shiina T."/>
            <person name="Osaki K."/>
            <person name="Tachibana H."/>
        </authorList>
    </citation>
    <scope>NUCLEOTIDE SEQUENCE [LARGE SCALE GENOMIC DNA]</scope>
    <source>
        <strain evidence="1 2">P19-061405</strain>
    </source>
</reference>
<evidence type="ECO:0008006" key="3">
    <source>
        <dbReference type="Google" id="ProtNLM"/>
    </source>
</evidence>
<protein>
    <recommendedName>
        <fullName evidence="3">DUF5348 domain-containing protein</fullName>
    </recommendedName>
</protein>
<name>A0ABQ0DID6_9EUKA</name>
<organism evidence="1 2">
    <name type="scientific">Entamoeba nuttalli</name>
    <dbReference type="NCBI Taxonomy" id="412467"/>
    <lineage>
        <taxon>Eukaryota</taxon>
        <taxon>Amoebozoa</taxon>
        <taxon>Evosea</taxon>
        <taxon>Archamoebae</taxon>
        <taxon>Mastigamoebida</taxon>
        <taxon>Entamoebidae</taxon>
        <taxon>Entamoeba</taxon>
    </lineage>
</organism>
<keyword evidence="2" id="KW-1185">Reference proteome</keyword>
<comment type="caution">
    <text evidence="1">The sequence shown here is derived from an EMBL/GenBank/DDBJ whole genome shotgun (WGS) entry which is preliminary data.</text>
</comment>
<dbReference type="EMBL" id="BAAFRS010000119">
    <property type="protein sequence ID" value="GAB1222623.1"/>
    <property type="molecule type" value="Genomic_DNA"/>
</dbReference>
<evidence type="ECO:0000313" key="1">
    <source>
        <dbReference type="EMBL" id="GAB1222623.1"/>
    </source>
</evidence>
<sequence length="48" mass="5709">MKGEIISLGDTKDGYWIEIGEGEDYYLIWFKRELFSSKGRLFNVPFMK</sequence>
<dbReference type="Proteomes" id="UP001628156">
    <property type="component" value="Unassembled WGS sequence"/>
</dbReference>
<accession>A0ABQ0DID6</accession>
<evidence type="ECO:0000313" key="2">
    <source>
        <dbReference type="Proteomes" id="UP001628156"/>
    </source>
</evidence>